<dbReference type="SUPFAM" id="SSF51391">
    <property type="entry name" value="Thiamin phosphate synthase"/>
    <property type="match status" value="1"/>
</dbReference>
<dbReference type="GO" id="GO:0005200">
    <property type="term" value="F:structural constituent of cytoskeleton"/>
    <property type="evidence" value="ECO:0007669"/>
    <property type="project" value="TreeGrafter"/>
</dbReference>
<dbReference type="InterPro" id="IPR036206">
    <property type="entry name" value="ThiamineP_synth_sf"/>
</dbReference>
<dbReference type="PANTHER" id="PTHR47357:SF1">
    <property type="entry name" value="SPINDLE POLE BODY COMPONENT 110"/>
    <property type="match status" value="1"/>
</dbReference>
<gene>
    <name evidence="3" type="ORF">POBO1169_LOCUS9887</name>
</gene>
<feature type="region of interest" description="Disordered" evidence="2">
    <location>
        <begin position="540"/>
        <end position="623"/>
    </location>
</feature>
<dbReference type="GO" id="GO:0005856">
    <property type="term" value="C:cytoskeleton"/>
    <property type="evidence" value="ECO:0007669"/>
    <property type="project" value="TreeGrafter"/>
</dbReference>
<feature type="compositionally biased region" description="Basic and acidic residues" evidence="2">
    <location>
        <begin position="575"/>
        <end position="615"/>
    </location>
</feature>
<sequence length="650" mass="69572">MLDQTRERRRARFSEAHAKAYASHPTQGMPRRAKAQKRSYSAPRAPPPLEEMEEAVGMEGWEGFTECHCVDGTTVLMQAVGVTREAVRRRVVEAEAWPPLRRAPSLASPCPGPPLAEDAAAADGGGALYEAACALKEIVAGFPGAVLLVRARADIAGAAGADGVVLAPGSLPAAVARRTMQASAESAAPRLVAKCVASVAAAKQAEKEGIEILLLDGVDAKVADEILGLGLAAPALAGTFAHNEVTGWATTAGAPLSGFLDAGVDGAVVELDGAPIEQIASLKARLSGTPPPAVVADEPPPRASPAAAASTSNMADRAAVEAKIDEAVAAVKEEHARKIEDLKATHAHQLRAAESAGGMMLEAGQSEMQELVRKTNLAYNEMLAERMRKEDDMQAEIERAKRMLKSKESLEGESGALSNRCMELEHELATLRESVNQERERDAYLTEAKWKDQVETLTAQLKKASLKWKQLETAQGGQTELLQKMKNLDEQLKAEKLAVAEAKAECERAKKDQTGASKDKLKMVDEIAALTKQVTSLQTKVKEQEGGAAAETERLKKDLEDAKSATKTKAAKLTATERDLEKSKRQLDTYEAEKAKRAEEAAAKDEQIENLKRQLLDASGGGKTELKMLKMELETARKNLSEQATAHKGQ</sequence>
<dbReference type="InterPro" id="IPR013785">
    <property type="entry name" value="Aldolase_TIM"/>
</dbReference>
<feature type="compositionally biased region" description="Basic and acidic residues" evidence="2">
    <location>
        <begin position="540"/>
        <end position="564"/>
    </location>
</feature>
<feature type="compositionally biased region" description="Basic and acidic residues" evidence="2">
    <location>
        <begin position="1"/>
        <end position="18"/>
    </location>
</feature>
<evidence type="ECO:0000256" key="2">
    <source>
        <dbReference type="SAM" id="MobiDB-lite"/>
    </source>
</evidence>
<protein>
    <submittedName>
        <fullName evidence="3">Uncharacterized protein</fullName>
    </submittedName>
</protein>
<feature type="region of interest" description="Disordered" evidence="2">
    <location>
        <begin position="1"/>
        <end position="48"/>
    </location>
</feature>
<feature type="compositionally biased region" description="Low complexity" evidence="2">
    <location>
        <begin position="565"/>
        <end position="574"/>
    </location>
</feature>
<feature type="region of interest" description="Disordered" evidence="2">
    <location>
        <begin position="288"/>
        <end position="312"/>
    </location>
</feature>
<dbReference type="AlphaFoldDB" id="A0A7S0WJF4"/>
<dbReference type="PANTHER" id="PTHR47357">
    <property type="entry name" value="COP1-INTERACTIVE PROTEIN 1"/>
    <property type="match status" value="1"/>
</dbReference>
<proteinExistence type="predicted"/>
<dbReference type="Gene3D" id="3.20.20.70">
    <property type="entry name" value="Aldolase class I"/>
    <property type="match status" value="1"/>
</dbReference>
<name>A0A7S0WJF4_9CHLO</name>
<reference evidence="3" key="1">
    <citation type="submission" date="2021-01" db="EMBL/GenBank/DDBJ databases">
        <authorList>
            <person name="Corre E."/>
            <person name="Pelletier E."/>
            <person name="Niang G."/>
            <person name="Scheremetjew M."/>
            <person name="Finn R."/>
            <person name="Kale V."/>
            <person name="Holt S."/>
            <person name="Cochrane G."/>
            <person name="Meng A."/>
            <person name="Brown T."/>
            <person name="Cohen L."/>
        </authorList>
    </citation>
    <scope>NUCLEOTIDE SEQUENCE</scope>
    <source>
        <strain evidence="3">CCMP722</strain>
    </source>
</reference>
<keyword evidence="1" id="KW-0175">Coiled coil</keyword>
<organism evidence="3">
    <name type="scientific">Pyramimonas obovata</name>
    <dbReference type="NCBI Taxonomy" id="1411642"/>
    <lineage>
        <taxon>Eukaryota</taxon>
        <taxon>Viridiplantae</taxon>
        <taxon>Chlorophyta</taxon>
        <taxon>Pyramimonadophyceae</taxon>
        <taxon>Pyramimonadales</taxon>
        <taxon>Pyramimonadaceae</taxon>
        <taxon>Pyramimonas</taxon>
        <taxon>Pyramimonas incertae sedis</taxon>
    </lineage>
</organism>
<evidence type="ECO:0000313" key="3">
    <source>
        <dbReference type="EMBL" id="CAD8669192.1"/>
    </source>
</evidence>
<feature type="coiled-coil region" evidence="1">
    <location>
        <begin position="383"/>
        <end position="512"/>
    </location>
</feature>
<evidence type="ECO:0000256" key="1">
    <source>
        <dbReference type="SAM" id="Coils"/>
    </source>
</evidence>
<dbReference type="EMBL" id="HBFA01019308">
    <property type="protein sequence ID" value="CAD8669192.1"/>
    <property type="molecule type" value="Transcribed_RNA"/>
</dbReference>
<accession>A0A7S0WJF4</accession>